<dbReference type="VEuPathDB" id="PiroplasmaDB:BEWA_010120"/>
<reference evidence="1 2" key="1">
    <citation type="journal article" date="2012" name="BMC Genomics">
        <title>Comparative genomic analysis and phylogenetic position of Theileria equi.</title>
        <authorList>
            <person name="Kappmeyer L.S."/>
            <person name="Thiagarajan M."/>
            <person name="Herndon D.R."/>
            <person name="Ramsay J.D."/>
            <person name="Caler E."/>
            <person name="Djikeng A."/>
            <person name="Gillespie J.J."/>
            <person name="Lau A.O."/>
            <person name="Roalson E.H."/>
            <person name="Silva J.C."/>
            <person name="Silva M.G."/>
            <person name="Suarez C.E."/>
            <person name="Ueti M.W."/>
            <person name="Nene V.M."/>
            <person name="Mealey R.H."/>
            <person name="Knowles D.P."/>
            <person name="Brayton K.A."/>
        </authorList>
    </citation>
    <scope>NUCLEOTIDE SEQUENCE [LARGE SCALE GENOMIC DNA]</scope>
    <source>
        <strain evidence="1 2">WA</strain>
    </source>
</reference>
<gene>
    <name evidence="1" type="ORF">BEWA_010120</name>
</gene>
<keyword evidence="2" id="KW-1185">Reference proteome</keyword>
<protein>
    <submittedName>
        <fullName evidence="1">Uncharacterized protein</fullName>
    </submittedName>
</protein>
<name>L0B276_THEEQ</name>
<dbReference type="AlphaFoldDB" id="L0B276"/>
<accession>L0B276</accession>
<sequence length="426" mass="48904">MDKIENRLSSLKALSSRKPLGSRPTYLYKNVLSKVYVEERRNSIGGHTFKRINELITAKHSGFTPSNLLFVLKSLEKNVYCDKTLTFNIYKVILEKIIYFSPSQIIELLDCIDNWLIFSFLGAENMDFRKIQKGAVIDVAIDTNRYSDNTTIDVMGNSRLVEIGAFQSEIISKIIDFYTNKQKISMADIKDKNYLIIQGKCLKTMLKLDSMEKINWKDSLLLSNNTLNTLLALIHKSQDEISITNETFLTEMVNYINILIDVLSLKSIEETLNLLTFISNDFPLEETFNSELLLTNEILISMSYNLKKLYLTGDIQTLNFVVNHTLKTIKKCRSINLYFSRKNLTLISEMVSLYNELSNIVCTLISSCPFERLICLYGSILRLNFKIVHVGRYLSGISKVCSNSNDEVNNKVMEASIQFIRYFGIV</sequence>
<dbReference type="Proteomes" id="UP000031512">
    <property type="component" value="Chromosome 3"/>
</dbReference>
<evidence type="ECO:0000313" key="1">
    <source>
        <dbReference type="EMBL" id="AFZ81598.1"/>
    </source>
</evidence>
<dbReference type="GeneID" id="15805844"/>
<dbReference type="RefSeq" id="XP_004831264.1">
    <property type="nucleotide sequence ID" value="XM_004831207.1"/>
</dbReference>
<dbReference type="EMBL" id="CP001670">
    <property type="protein sequence ID" value="AFZ81598.1"/>
    <property type="molecule type" value="Genomic_DNA"/>
</dbReference>
<organism evidence="1 2">
    <name type="scientific">Theileria equi strain WA</name>
    <dbReference type="NCBI Taxonomy" id="1537102"/>
    <lineage>
        <taxon>Eukaryota</taxon>
        <taxon>Sar</taxon>
        <taxon>Alveolata</taxon>
        <taxon>Apicomplexa</taxon>
        <taxon>Aconoidasida</taxon>
        <taxon>Piroplasmida</taxon>
        <taxon>Theileriidae</taxon>
        <taxon>Theileria</taxon>
    </lineage>
</organism>
<dbReference type="KEGG" id="beq:BEWA_010120"/>
<proteinExistence type="predicted"/>
<evidence type="ECO:0000313" key="2">
    <source>
        <dbReference type="Proteomes" id="UP000031512"/>
    </source>
</evidence>